<keyword evidence="1 8" id="KW-0493">Microtubule</keyword>
<evidence type="ECO:0000256" key="7">
    <source>
        <dbReference type="PROSITE-ProRule" id="PRU00283"/>
    </source>
</evidence>
<keyword evidence="2 7" id="KW-0547">Nucleotide-binding</keyword>
<evidence type="ECO:0000313" key="10">
    <source>
        <dbReference type="EMBL" id="ORY99491.1"/>
    </source>
</evidence>
<sequence length="275" mass="30745">KSIVEQCVKGYNGTIFAYGQTGSGKTYTMQGPSKMSNVVNHKDRGIIPRLFQLIEREEQMVSSVKYLCKASYIEIYNEMIYDLLDNSTTARATREDIKRGVYVDGVTEESIHSPEDAYKLFEQGSANRHISATSMNRESSRSHTVLMLTIQSMALIDGINHIRESRFNLVDLAGSERQKLANTEGLRLKEAGNINKSLLCLGSVINALGEIAIGHSRHVHYRDSRLTFLLKDSLGGNSNTFIVANVSPSALCYQESLSTLRFAQRAKMIRNKVEI</sequence>
<dbReference type="InterPro" id="IPR001752">
    <property type="entry name" value="Kinesin_motor_dom"/>
</dbReference>
<comment type="caution">
    <text evidence="10">The sequence shown here is derived from an EMBL/GenBank/DDBJ whole genome shotgun (WGS) entry which is preliminary data.</text>
</comment>
<dbReference type="GO" id="GO:0008017">
    <property type="term" value="F:microtubule binding"/>
    <property type="evidence" value="ECO:0007669"/>
    <property type="project" value="InterPro"/>
</dbReference>
<evidence type="ECO:0000256" key="8">
    <source>
        <dbReference type="RuleBase" id="RU000394"/>
    </source>
</evidence>
<evidence type="ECO:0000256" key="1">
    <source>
        <dbReference type="ARBA" id="ARBA00022701"/>
    </source>
</evidence>
<feature type="domain" description="Kinesin motor" evidence="9">
    <location>
        <begin position="1"/>
        <end position="269"/>
    </location>
</feature>
<dbReference type="Proteomes" id="UP000193648">
    <property type="component" value="Unassembled WGS sequence"/>
</dbReference>
<keyword evidence="10" id="KW-0378">Hydrolase</keyword>
<dbReference type="InParanoid" id="A0A1Y2G853"/>
<dbReference type="OrthoDB" id="3176171at2759"/>
<dbReference type="Gene3D" id="3.40.850.10">
    <property type="entry name" value="Kinesin motor domain"/>
    <property type="match status" value="1"/>
</dbReference>
<dbReference type="InterPro" id="IPR036961">
    <property type="entry name" value="Kinesin_motor_dom_sf"/>
</dbReference>
<comment type="similarity">
    <text evidence="6">Belongs to the TRAFAC class myosin-kinesin ATPase superfamily. Kinesin family. KIN-12 subfamily.</text>
</comment>
<keyword evidence="5 7" id="KW-0505">Motor protein</keyword>
<reference evidence="10 11" key="1">
    <citation type="submission" date="2016-07" db="EMBL/GenBank/DDBJ databases">
        <title>Pervasive Adenine N6-methylation of Active Genes in Fungi.</title>
        <authorList>
            <consortium name="DOE Joint Genome Institute"/>
            <person name="Mondo S.J."/>
            <person name="Dannebaum R.O."/>
            <person name="Kuo R.C."/>
            <person name="Labutti K."/>
            <person name="Haridas S."/>
            <person name="Kuo A."/>
            <person name="Salamov A."/>
            <person name="Ahrendt S.R."/>
            <person name="Lipzen A."/>
            <person name="Sullivan W."/>
            <person name="Andreopoulos W.B."/>
            <person name="Clum A."/>
            <person name="Lindquist E."/>
            <person name="Daum C."/>
            <person name="Ramamoorthy G.K."/>
            <person name="Gryganskyi A."/>
            <person name="Culley D."/>
            <person name="Magnuson J.K."/>
            <person name="James T.Y."/>
            <person name="O'Malley M.A."/>
            <person name="Stajich J.E."/>
            <person name="Spatafora J.W."/>
            <person name="Visel A."/>
            <person name="Grigoriev I.V."/>
        </authorList>
    </citation>
    <scope>NUCLEOTIDE SEQUENCE [LARGE SCALE GENOMIC DNA]</scope>
    <source>
        <strain evidence="10 11">NRRL 3116</strain>
    </source>
</reference>
<evidence type="ECO:0000259" key="9">
    <source>
        <dbReference type="PROSITE" id="PS50067"/>
    </source>
</evidence>
<dbReference type="PANTHER" id="PTHR37739:SF8">
    <property type="entry name" value="KINESIN-LIKE PROTEIN KIN-12D"/>
    <property type="match status" value="1"/>
</dbReference>
<dbReference type="AlphaFoldDB" id="A0A1Y2G853"/>
<dbReference type="PRINTS" id="PR00380">
    <property type="entry name" value="KINESINHEAVY"/>
</dbReference>
<dbReference type="STRING" id="64571.A0A1Y2G853"/>
<dbReference type="InterPro" id="IPR044986">
    <property type="entry name" value="KIF15/KIN-12"/>
</dbReference>
<dbReference type="GO" id="GO:0005874">
    <property type="term" value="C:microtubule"/>
    <property type="evidence" value="ECO:0007669"/>
    <property type="project" value="UniProtKB-KW"/>
</dbReference>
<keyword evidence="4" id="KW-0175">Coiled coil</keyword>
<dbReference type="GeneID" id="33562132"/>
<proteinExistence type="inferred from homology"/>
<evidence type="ECO:0000256" key="3">
    <source>
        <dbReference type="ARBA" id="ARBA00022840"/>
    </source>
</evidence>
<dbReference type="GO" id="GO:0003777">
    <property type="term" value="F:microtubule motor activity"/>
    <property type="evidence" value="ECO:0007669"/>
    <property type="project" value="InterPro"/>
</dbReference>
<dbReference type="EMBL" id="MCFF01000068">
    <property type="protein sequence ID" value="ORY99491.1"/>
    <property type="molecule type" value="Genomic_DNA"/>
</dbReference>
<feature type="non-terminal residue" evidence="10">
    <location>
        <position position="275"/>
    </location>
</feature>
<dbReference type="PROSITE" id="PS00411">
    <property type="entry name" value="KINESIN_MOTOR_1"/>
    <property type="match status" value="1"/>
</dbReference>
<dbReference type="InterPro" id="IPR019821">
    <property type="entry name" value="Kinesin_motor_CS"/>
</dbReference>
<protein>
    <recommendedName>
        <fullName evidence="8">Kinesin-like protein</fullName>
    </recommendedName>
</protein>
<evidence type="ECO:0000256" key="2">
    <source>
        <dbReference type="ARBA" id="ARBA00022741"/>
    </source>
</evidence>
<dbReference type="GO" id="GO:0005524">
    <property type="term" value="F:ATP binding"/>
    <property type="evidence" value="ECO:0007669"/>
    <property type="project" value="UniProtKB-UniRule"/>
</dbReference>
<dbReference type="SUPFAM" id="SSF52540">
    <property type="entry name" value="P-loop containing nucleoside triphosphate hydrolases"/>
    <property type="match status" value="1"/>
</dbReference>
<organism evidence="10 11">
    <name type="scientific">Lobosporangium transversale</name>
    <dbReference type="NCBI Taxonomy" id="64571"/>
    <lineage>
        <taxon>Eukaryota</taxon>
        <taxon>Fungi</taxon>
        <taxon>Fungi incertae sedis</taxon>
        <taxon>Mucoromycota</taxon>
        <taxon>Mortierellomycotina</taxon>
        <taxon>Mortierellomycetes</taxon>
        <taxon>Mortierellales</taxon>
        <taxon>Mortierellaceae</taxon>
        <taxon>Lobosporangium</taxon>
    </lineage>
</organism>
<dbReference type="PROSITE" id="PS50067">
    <property type="entry name" value="KINESIN_MOTOR_2"/>
    <property type="match status" value="1"/>
</dbReference>
<keyword evidence="3 7" id="KW-0067">ATP-binding</keyword>
<keyword evidence="11" id="KW-1185">Reference proteome</keyword>
<evidence type="ECO:0000256" key="6">
    <source>
        <dbReference type="ARBA" id="ARBA00034488"/>
    </source>
</evidence>
<evidence type="ECO:0000256" key="4">
    <source>
        <dbReference type="ARBA" id="ARBA00023054"/>
    </source>
</evidence>
<feature type="non-terminal residue" evidence="10">
    <location>
        <position position="1"/>
    </location>
</feature>
<dbReference type="PANTHER" id="PTHR37739">
    <property type="entry name" value="KINESIN-LIKE PROTEIN KIN-12D"/>
    <property type="match status" value="1"/>
</dbReference>
<accession>A0A1Y2G853</accession>
<dbReference type="Pfam" id="PF00225">
    <property type="entry name" value="Kinesin"/>
    <property type="match status" value="1"/>
</dbReference>
<gene>
    <name evidence="10" type="ORF">BCR41DRAFT_286939</name>
</gene>
<name>A0A1Y2G853_9FUNG</name>
<evidence type="ECO:0000256" key="5">
    <source>
        <dbReference type="ARBA" id="ARBA00023175"/>
    </source>
</evidence>
<dbReference type="InterPro" id="IPR027417">
    <property type="entry name" value="P-loop_NTPase"/>
</dbReference>
<evidence type="ECO:0000313" key="11">
    <source>
        <dbReference type="Proteomes" id="UP000193648"/>
    </source>
</evidence>
<feature type="binding site" evidence="7">
    <location>
        <begin position="19"/>
        <end position="26"/>
    </location>
    <ligand>
        <name>ATP</name>
        <dbReference type="ChEBI" id="CHEBI:30616"/>
    </ligand>
</feature>
<dbReference type="GO" id="GO:0016787">
    <property type="term" value="F:hydrolase activity"/>
    <property type="evidence" value="ECO:0007669"/>
    <property type="project" value="UniProtKB-KW"/>
</dbReference>
<dbReference type="SMART" id="SM00129">
    <property type="entry name" value="KISc"/>
    <property type="match status" value="1"/>
</dbReference>
<dbReference type="RefSeq" id="XP_021875817.1">
    <property type="nucleotide sequence ID" value="XM_022020288.1"/>
</dbReference>
<dbReference type="GO" id="GO:0007018">
    <property type="term" value="P:microtubule-based movement"/>
    <property type="evidence" value="ECO:0007669"/>
    <property type="project" value="InterPro"/>
</dbReference>